<evidence type="ECO:0000256" key="4">
    <source>
        <dbReference type="SAM" id="MobiDB-lite"/>
    </source>
</evidence>
<dbReference type="Gene3D" id="1.25.40.1040">
    <property type="match status" value="1"/>
</dbReference>
<dbReference type="SMART" id="SM00386">
    <property type="entry name" value="HAT"/>
    <property type="match status" value="5"/>
</dbReference>
<comment type="subcellular location">
    <subcellularLocation>
        <location evidence="1">Nucleus</location>
    </subcellularLocation>
</comment>
<dbReference type="Gene3D" id="1.25.40.10">
    <property type="entry name" value="Tetratricopeptide repeat domain"/>
    <property type="match status" value="2"/>
</dbReference>
<sequence>MKRPAFLDQKPPPGYIAGLGRGATGFSTRGSKNKQIPKRLQSVQLSDTIRNENGNLKDKEDIEAERIFSNIDSKRNGRNKTDLKKKREITIQEFSNLKRNLKQVTENEWLNIPEASDLTRRNKRNRLQEQLNRKMYSAPDTLLTRSVDLTTLTEEREKLLSKKIDKSFLNKSLNGDSTLLENNETSTNKLDNTKEYLQQLESMNNTSNNISQSEEVKKMRIIFQSYRRSMPKEPQSWIASARLEEKCNRFQAAKNIISEGCQECPRSDDIWLENIRLHRNDIHKCKILVATAIKFVPSSQKLWTKAIELESEDINKLRVVRKALVELPAVEKFWKLAVLYEKEKTESIKILKKALEFLPNNIDLWKALIKMQDYENAKDTLQLMQNILPDNIDTWINTAQLEEYHSSSLSKSSNIFINGFKKLVKLNIKFDYFELIKKALYIENDIDSKLTHELFISSLFKFQSIDSNTLQELTKTMETMENSTTKILCLRELLIIKPTKYSLWQLLQTTCVTMSKISELYKTYEIILFDDKTNYSTLRKVPTLSLLYAKDIWKYSSNPDKALNSINRALKIIPTSSDVWFAKLKILCQLKRIKQIEELFNVMFDFFNKKNTIDKERLYVKYVSFLRYMGKYDDAIEYIQNKCIVEYPQFYKFYLQIGQIYELEIKDGEQSIFWYDIGFKRFPKNSIFAISLSRVHINLLNNVSKARSILEVALALSPNDERLYQSLIRLEKGQHQLDQVNLLIERALKLLPTSPIIWTEKLISLSDRKSSTKKIVFKDALSKTKNHYLVLLQIAISFFNDGQYKYAEKWLQRSIKSNPNYGDTWVWLVRTYQKLGLDCKDIFHKVNLYEPKYGNEWIEITKGSKTQYLGPTEVLTLLSQQSI</sequence>
<dbReference type="Proteomes" id="UP001306508">
    <property type="component" value="Unassembled WGS sequence"/>
</dbReference>
<dbReference type="PANTHER" id="PTHR11246">
    <property type="entry name" value="PRE-MRNA SPLICING FACTOR"/>
    <property type="match status" value="1"/>
</dbReference>
<evidence type="ECO:0000256" key="2">
    <source>
        <dbReference type="ARBA" id="ARBA00022737"/>
    </source>
</evidence>
<dbReference type="InterPro" id="IPR003107">
    <property type="entry name" value="HAT"/>
</dbReference>
<dbReference type="InterPro" id="IPR010491">
    <property type="entry name" value="PRP1_N"/>
</dbReference>
<evidence type="ECO:0000259" key="5">
    <source>
        <dbReference type="Pfam" id="PF06424"/>
    </source>
</evidence>
<feature type="region of interest" description="Disordered" evidence="4">
    <location>
        <begin position="1"/>
        <end position="33"/>
    </location>
</feature>
<dbReference type="InterPro" id="IPR011990">
    <property type="entry name" value="TPR-like_helical_dom_sf"/>
</dbReference>
<gene>
    <name evidence="6" type="ORF">RI543_000734</name>
</gene>
<dbReference type="InterPro" id="IPR045075">
    <property type="entry name" value="Syf1-like"/>
</dbReference>
<keyword evidence="7" id="KW-1185">Reference proteome</keyword>
<dbReference type="SUPFAM" id="SSF48452">
    <property type="entry name" value="TPR-like"/>
    <property type="match status" value="3"/>
</dbReference>
<dbReference type="Pfam" id="PF06424">
    <property type="entry name" value="PRP1_N"/>
    <property type="match status" value="1"/>
</dbReference>
<feature type="domain" description="PRP1 splicing factor N-terminal" evidence="5">
    <location>
        <begin position="11"/>
        <end position="121"/>
    </location>
</feature>
<dbReference type="PANTHER" id="PTHR11246:SF1">
    <property type="entry name" value="PRE-MRNA-PROCESSING FACTOR 6"/>
    <property type="match status" value="1"/>
</dbReference>
<proteinExistence type="predicted"/>
<name>A0AAN8A820_9SACH</name>
<accession>A0AAN8A820</accession>
<reference evidence="7" key="1">
    <citation type="submission" date="2023-07" db="EMBL/GenBank/DDBJ databases">
        <title>A draft genome of Kazachstania heterogenica Y-27499.</title>
        <authorList>
            <person name="Donic C."/>
            <person name="Kralova J.S."/>
            <person name="Fidel L."/>
            <person name="Ben-Dor S."/>
            <person name="Jung S."/>
        </authorList>
    </citation>
    <scope>NUCLEOTIDE SEQUENCE [LARGE SCALE GENOMIC DNA]</scope>
    <source>
        <strain evidence="7">Y27499</strain>
    </source>
</reference>
<dbReference type="GO" id="GO:0032991">
    <property type="term" value="C:protein-containing complex"/>
    <property type="evidence" value="ECO:0007669"/>
    <property type="project" value="UniProtKB-ARBA"/>
</dbReference>
<dbReference type="GO" id="GO:0000398">
    <property type="term" value="P:mRNA splicing, via spliceosome"/>
    <property type="evidence" value="ECO:0007669"/>
    <property type="project" value="InterPro"/>
</dbReference>
<evidence type="ECO:0000313" key="6">
    <source>
        <dbReference type="EMBL" id="KAK5781832.1"/>
    </source>
</evidence>
<evidence type="ECO:0000256" key="3">
    <source>
        <dbReference type="ARBA" id="ARBA00023242"/>
    </source>
</evidence>
<evidence type="ECO:0000313" key="7">
    <source>
        <dbReference type="Proteomes" id="UP001306508"/>
    </source>
</evidence>
<protein>
    <recommendedName>
        <fullName evidence="5">PRP1 splicing factor N-terminal domain-containing protein</fullName>
    </recommendedName>
</protein>
<organism evidence="6 7">
    <name type="scientific">Arxiozyma heterogenica</name>
    <dbReference type="NCBI Taxonomy" id="278026"/>
    <lineage>
        <taxon>Eukaryota</taxon>
        <taxon>Fungi</taxon>
        <taxon>Dikarya</taxon>
        <taxon>Ascomycota</taxon>
        <taxon>Saccharomycotina</taxon>
        <taxon>Saccharomycetes</taxon>
        <taxon>Saccharomycetales</taxon>
        <taxon>Saccharomycetaceae</taxon>
        <taxon>Arxiozyma</taxon>
    </lineage>
</organism>
<keyword evidence="3" id="KW-0539">Nucleus</keyword>
<comment type="caution">
    <text evidence="6">The sequence shown here is derived from an EMBL/GenBank/DDBJ whole genome shotgun (WGS) entry which is preliminary data.</text>
</comment>
<dbReference type="EMBL" id="JAWIZZ010000029">
    <property type="protein sequence ID" value="KAK5781832.1"/>
    <property type="molecule type" value="Genomic_DNA"/>
</dbReference>
<dbReference type="AlphaFoldDB" id="A0AAN8A820"/>
<dbReference type="GO" id="GO:0005634">
    <property type="term" value="C:nucleus"/>
    <property type="evidence" value="ECO:0007669"/>
    <property type="project" value="UniProtKB-ARBA"/>
</dbReference>
<evidence type="ECO:0000256" key="1">
    <source>
        <dbReference type="ARBA" id="ARBA00004123"/>
    </source>
</evidence>
<keyword evidence="2" id="KW-0677">Repeat</keyword>